<evidence type="ECO:0000313" key="10">
    <source>
        <dbReference type="Proteomes" id="UP000251314"/>
    </source>
</evidence>
<evidence type="ECO:0000256" key="5">
    <source>
        <dbReference type="SAM" id="Phobius"/>
    </source>
</evidence>
<name>A0A329SE52_9STRA</name>
<reference evidence="6" key="2">
    <citation type="submission" date="2018-10" db="EMBL/GenBank/DDBJ databases">
        <title>Effector identification in a new, highly contiguous assembly of the strawberry crown rot pathogen Phytophthora cactorum.</title>
        <authorList>
            <person name="Armitage A.D."/>
            <person name="Nellist C.F."/>
            <person name="Bates H."/>
            <person name="Vickerstaff R.J."/>
            <person name="Harrison R.J."/>
        </authorList>
    </citation>
    <scope>NUCLEOTIDE SEQUENCE</scope>
    <source>
        <strain evidence="6">15-7</strain>
        <strain evidence="7">4040</strain>
        <strain evidence="8">P421</strain>
    </source>
</reference>
<dbReference type="EMBL" id="RCMV01000951">
    <property type="protein sequence ID" value="KAG3211471.1"/>
    <property type="molecule type" value="Genomic_DNA"/>
</dbReference>
<dbReference type="GO" id="GO:0005635">
    <property type="term" value="C:nuclear envelope"/>
    <property type="evidence" value="ECO:0007669"/>
    <property type="project" value="TreeGrafter"/>
</dbReference>
<dbReference type="Gene3D" id="1.20.120.550">
    <property type="entry name" value="Membrane associated eicosanoid/glutathione metabolism-like domain"/>
    <property type="match status" value="1"/>
</dbReference>
<dbReference type="GO" id="GO:0005783">
    <property type="term" value="C:endoplasmic reticulum"/>
    <property type="evidence" value="ECO:0007669"/>
    <property type="project" value="TreeGrafter"/>
</dbReference>
<dbReference type="SUPFAM" id="SSF161084">
    <property type="entry name" value="MAPEG domain-like"/>
    <property type="match status" value="1"/>
</dbReference>
<dbReference type="Proteomes" id="UP000735874">
    <property type="component" value="Unassembled WGS sequence"/>
</dbReference>
<gene>
    <name evidence="9" type="ORF">PC110_g8809</name>
    <name evidence="6" type="ORF">PC113_g18876</name>
    <name evidence="7" type="ORF">PC117_g20853</name>
    <name evidence="8" type="ORF">PC129_g17550</name>
</gene>
<protein>
    <recommendedName>
        <fullName evidence="11">Membrane associated eicosanoid/glutathione metabolism-like domain</fullName>
    </recommendedName>
</protein>
<dbReference type="PANTHER" id="PTHR10250:SF26">
    <property type="entry name" value="GLUTATHIONE S-TRANSFERASE 3, MITOCHONDRIAL"/>
    <property type="match status" value="1"/>
</dbReference>
<evidence type="ECO:0000256" key="1">
    <source>
        <dbReference type="ARBA" id="ARBA00004141"/>
    </source>
</evidence>
<dbReference type="InterPro" id="IPR001129">
    <property type="entry name" value="Membr-assoc_MAPEG"/>
</dbReference>
<dbReference type="GO" id="GO:0004364">
    <property type="term" value="F:glutathione transferase activity"/>
    <property type="evidence" value="ECO:0007669"/>
    <property type="project" value="TreeGrafter"/>
</dbReference>
<dbReference type="Proteomes" id="UP000736787">
    <property type="component" value="Unassembled WGS sequence"/>
</dbReference>
<dbReference type="EMBL" id="RCMG01000920">
    <property type="protein sequence ID" value="KAG2842163.1"/>
    <property type="molecule type" value="Genomic_DNA"/>
</dbReference>
<dbReference type="Pfam" id="PF01124">
    <property type="entry name" value="MAPEG"/>
    <property type="match status" value="1"/>
</dbReference>
<evidence type="ECO:0000313" key="6">
    <source>
        <dbReference type="EMBL" id="KAG2842163.1"/>
    </source>
</evidence>
<dbReference type="AlphaFoldDB" id="A0A329SE52"/>
<keyword evidence="2 5" id="KW-0812">Transmembrane</keyword>
<evidence type="ECO:0000256" key="3">
    <source>
        <dbReference type="ARBA" id="ARBA00022989"/>
    </source>
</evidence>
<evidence type="ECO:0000313" key="8">
    <source>
        <dbReference type="EMBL" id="KAG3211471.1"/>
    </source>
</evidence>
<comment type="caution">
    <text evidence="9">The sequence shown here is derived from an EMBL/GenBank/DDBJ whole genome shotgun (WGS) entry which is preliminary data.</text>
</comment>
<evidence type="ECO:0000313" key="9">
    <source>
        <dbReference type="EMBL" id="RAW34901.1"/>
    </source>
</evidence>
<dbReference type="VEuPathDB" id="FungiDB:PC110_g8809"/>
<evidence type="ECO:0000256" key="4">
    <source>
        <dbReference type="ARBA" id="ARBA00023136"/>
    </source>
</evidence>
<dbReference type="EMBL" id="MJFZ01000186">
    <property type="protein sequence ID" value="RAW34901.1"/>
    <property type="molecule type" value="Genomic_DNA"/>
</dbReference>
<feature type="transmembrane region" description="Helical" evidence="5">
    <location>
        <begin position="245"/>
        <end position="263"/>
    </location>
</feature>
<keyword evidence="10" id="KW-1185">Reference proteome</keyword>
<feature type="transmembrane region" description="Helical" evidence="5">
    <location>
        <begin position="354"/>
        <end position="374"/>
    </location>
</feature>
<dbReference type="InterPro" id="IPR050997">
    <property type="entry name" value="MAPEG"/>
</dbReference>
<evidence type="ECO:0000313" key="7">
    <source>
        <dbReference type="EMBL" id="KAG2905013.1"/>
    </source>
</evidence>
<comment type="subcellular location">
    <subcellularLocation>
        <location evidence="1">Membrane</location>
        <topology evidence="1">Multi-pass membrane protein</topology>
    </subcellularLocation>
</comment>
<dbReference type="PANTHER" id="PTHR10250">
    <property type="entry name" value="MICROSOMAL GLUTATHIONE S-TRANSFERASE"/>
    <property type="match status" value="1"/>
</dbReference>
<evidence type="ECO:0000256" key="2">
    <source>
        <dbReference type="ARBA" id="ARBA00022692"/>
    </source>
</evidence>
<dbReference type="OrthoDB" id="410651at2759"/>
<feature type="transmembrane region" description="Helical" evidence="5">
    <location>
        <begin position="322"/>
        <end position="342"/>
    </location>
</feature>
<dbReference type="GO" id="GO:0016020">
    <property type="term" value="C:membrane"/>
    <property type="evidence" value="ECO:0007669"/>
    <property type="project" value="UniProtKB-SubCell"/>
</dbReference>
<dbReference type="GO" id="GO:0006691">
    <property type="term" value="P:leukotriene metabolic process"/>
    <property type="evidence" value="ECO:0007669"/>
    <property type="project" value="UniProtKB-ARBA"/>
</dbReference>
<dbReference type="GO" id="GO:0004602">
    <property type="term" value="F:glutathione peroxidase activity"/>
    <property type="evidence" value="ECO:0007669"/>
    <property type="project" value="TreeGrafter"/>
</dbReference>
<sequence>MPCSTTRLAMPNNSSGDRRSLDACRLGANSIARECHCGPTNNTQYEGSLPLRRCTSRDTSTETVSILGASCIAEYFDAAFSPKRDSTHLTTRPGCLRGSMCHAHFYFEACGYQTMKPIKNCWFSRRIFLPTGSSAQREWENQTCPSIVSAPTILRTTVNRESKVHGTFEQFVKDTILGALRCTITRDHSPCCSWGLQQVEATTEFASDCSSFNQPAAHRNLKQAPPSHQSMSVSAVRVSLQPAHGYIPLVVIGAGLVGTWAGFKVTAARKKYNVPYPQMYAEKKDKNANEFNCVQRAHQNVLENLPLFYATLATASIYRPKVAAAAGVVRIAGFIMCVKGYSTGDPGKRRKGSFGHLGALVMLGLSFEAALRLLGLM</sequence>
<dbReference type="EMBL" id="RCMK01001002">
    <property type="protein sequence ID" value="KAG2905013.1"/>
    <property type="molecule type" value="Genomic_DNA"/>
</dbReference>
<proteinExistence type="predicted"/>
<organism evidence="9 10">
    <name type="scientific">Phytophthora cactorum</name>
    <dbReference type="NCBI Taxonomy" id="29920"/>
    <lineage>
        <taxon>Eukaryota</taxon>
        <taxon>Sar</taxon>
        <taxon>Stramenopiles</taxon>
        <taxon>Oomycota</taxon>
        <taxon>Peronosporomycetes</taxon>
        <taxon>Peronosporales</taxon>
        <taxon>Peronosporaceae</taxon>
        <taxon>Phytophthora</taxon>
    </lineage>
</organism>
<dbReference type="InterPro" id="IPR023352">
    <property type="entry name" value="MAPEG-like_dom_sf"/>
</dbReference>
<dbReference type="Proteomes" id="UP000251314">
    <property type="component" value="Unassembled WGS sequence"/>
</dbReference>
<dbReference type="Proteomes" id="UP000760860">
    <property type="component" value="Unassembled WGS sequence"/>
</dbReference>
<keyword evidence="3 5" id="KW-1133">Transmembrane helix</keyword>
<keyword evidence="4 5" id="KW-0472">Membrane</keyword>
<reference evidence="9 10" key="1">
    <citation type="submission" date="2018-01" db="EMBL/GenBank/DDBJ databases">
        <title>Draft genome of the strawberry crown rot pathogen Phytophthora cactorum.</title>
        <authorList>
            <person name="Armitage A.D."/>
            <person name="Lysoe E."/>
            <person name="Nellist C.F."/>
            <person name="Harrison R.J."/>
            <person name="Brurberg M.B."/>
        </authorList>
    </citation>
    <scope>NUCLEOTIDE SEQUENCE [LARGE SCALE GENOMIC DNA]</scope>
    <source>
        <strain evidence="9 10">10300</strain>
    </source>
</reference>
<accession>A0A329SE52</accession>
<evidence type="ECO:0008006" key="11">
    <source>
        <dbReference type="Google" id="ProtNLM"/>
    </source>
</evidence>
<dbReference type="STRING" id="29920.A0A329SE52"/>